<dbReference type="SMART" id="SM00020">
    <property type="entry name" value="Tryp_SPc"/>
    <property type="match status" value="1"/>
</dbReference>
<keyword evidence="4" id="KW-1185">Reference proteome</keyword>
<dbReference type="Gene3D" id="2.40.10.10">
    <property type="entry name" value="Trypsin-like serine proteases"/>
    <property type="match status" value="1"/>
</dbReference>
<evidence type="ECO:0000313" key="3">
    <source>
        <dbReference type="EMBL" id="KAJ3656435.1"/>
    </source>
</evidence>
<dbReference type="GO" id="GO:0004252">
    <property type="term" value="F:serine-type endopeptidase activity"/>
    <property type="evidence" value="ECO:0007669"/>
    <property type="project" value="InterPro"/>
</dbReference>
<name>A0AA38MGJ7_9CUCU</name>
<dbReference type="InterPro" id="IPR001314">
    <property type="entry name" value="Peptidase_S1A"/>
</dbReference>
<protein>
    <recommendedName>
        <fullName evidence="2">Peptidase S1 domain-containing protein</fullName>
    </recommendedName>
</protein>
<accession>A0AA38MGJ7</accession>
<dbReference type="InterPro" id="IPR009003">
    <property type="entry name" value="Peptidase_S1_PA"/>
</dbReference>
<dbReference type="InterPro" id="IPR051333">
    <property type="entry name" value="CLIP_Serine_Protease"/>
</dbReference>
<dbReference type="Proteomes" id="UP001168821">
    <property type="component" value="Unassembled WGS sequence"/>
</dbReference>
<feature type="domain" description="Peptidase S1" evidence="2">
    <location>
        <begin position="78"/>
        <end position="308"/>
    </location>
</feature>
<dbReference type="PROSITE" id="PS50240">
    <property type="entry name" value="TRYPSIN_DOM"/>
    <property type="match status" value="1"/>
</dbReference>
<dbReference type="PROSITE" id="PS00134">
    <property type="entry name" value="TRYPSIN_HIS"/>
    <property type="match status" value="1"/>
</dbReference>
<dbReference type="Pfam" id="PF00089">
    <property type="entry name" value="Trypsin"/>
    <property type="match status" value="1"/>
</dbReference>
<sequence length="315" mass="35240">MVNDWVAGERQDTEDIEDLWLEVKNGIKKASSQSTQETGKENKNERWFNNECEEELEKRTTLRLKVKAVSRKDYGARIIGGHIAFAGQFPFAAAVHVQTADSKFFCGGALTGNDWVITAGHCVYNAVLFTIQLGSNHLESDDPNRMTVATSTYILHPDFNPEAIENDIGLIKFRRPIDYNIYLNPVFPMGFSLVDDAPVYVLGWGQISDSDPELSNELRYLFIRTISNAECRTIYGDQITDTMVCVVGNYNEGTCVGDNGSPLVASNGKYYALVGVASFVSANGCESTDPSGYTRTFPYLEWIQNNTREEQKLYE</sequence>
<dbReference type="InterPro" id="IPR001254">
    <property type="entry name" value="Trypsin_dom"/>
</dbReference>
<dbReference type="InterPro" id="IPR043504">
    <property type="entry name" value="Peptidase_S1_PA_chymotrypsin"/>
</dbReference>
<dbReference type="PRINTS" id="PR00722">
    <property type="entry name" value="CHYMOTRYPSIN"/>
</dbReference>
<dbReference type="SUPFAM" id="SSF50494">
    <property type="entry name" value="Trypsin-like serine proteases"/>
    <property type="match status" value="1"/>
</dbReference>
<evidence type="ECO:0000256" key="1">
    <source>
        <dbReference type="ARBA" id="ARBA00023157"/>
    </source>
</evidence>
<dbReference type="AlphaFoldDB" id="A0AA38MGJ7"/>
<dbReference type="CDD" id="cd00190">
    <property type="entry name" value="Tryp_SPc"/>
    <property type="match status" value="1"/>
</dbReference>
<dbReference type="PANTHER" id="PTHR24260">
    <property type="match status" value="1"/>
</dbReference>
<organism evidence="3 4">
    <name type="scientific">Zophobas morio</name>
    <dbReference type="NCBI Taxonomy" id="2755281"/>
    <lineage>
        <taxon>Eukaryota</taxon>
        <taxon>Metazoa</taxon>
        <taxon>Ecdysozoa</taxon>
        <taxon>Arthropoda</taxon>
        <taxon>Hexapoda</taxon>
        <taxon>Insecta</taxon>
        <taxon>Pterygota</taxon>
        <taxon>Neoptera</taxon>
        <taxon>Endopterygota</taxon>
        <taxon>Coleoptera</taxon>
        <taxon>Polyphaga</taxon>
        <taxon>Cucujiformia</taxon>
        <taxon>Tenebrionidae</taxon>
        <taxon>Zophobas</taxon>
    </lineage>
</organism>
<evidence type="ECO:0000259" key="2">
    <source>
        <dbReference type="PROSITE" id="PS50240"/>
    </source>
</evidence>
<keyword evidence="1" id="KW-1015">Disulfide bond</keyword>
<reference evidence="3" key="1">
    <citation type="journal article" date="2023" name="G3 (Bethesda)">
        <title>Whole genome assemblies of Zophobas morio and Tenebrio molitor.</title>
        <authorList>
            <person name="Kaur S."/>
            <person name="Stinson S.A."/>
            <person name="diCenzo G.C."/>
        </authorList>
    </citation>
    <scope>NUCLEOTIDE SEQUENCE</scope>
    <source>
        <strain evidence="3">QUZm001</strain>
    </source>
</reference>
<dbReference type="GO" id="GO:0006508">
    <property type="term" value="P:proteolysis"/>
    <property type="evidence" value="ECO:0007669"/>
    <property type="project" value="InterPro"/>
</dbReference>
<dbReference type="PANTHER" id="PTHR24260:SF136">
    <property type="entry name" value="GH08193P-RELATED"/>
    <property type="match status" value="1"/>
</dbReference>
<comment type="caution">
    <text evidence="3">The sequence shown here is derived from an EMBL/GenBank/DDBJ whole genome shotgun (WGS) entry which is preliminary data.</text>
</comment>
<gene>
    <name evidence="3" type="ORF">Zmor_015514</name>
</gene>
<proteinExistence type="predicted"/>
<evidence type="ECO:0000313" key="4">
    <source>
        <dbReference type="Proteomes" id="UP001168821"/>
    </source>
</evidence>
<dbReference type="EMBL" id="JALNTZ010000004">
    <property type="protein sequence ID" value="KAJ3656435.1"/>
    <property type="molecule type" value="Genomic_DNA"/>
</dbReference>
<dbReference type="InterPro" id="IPR018114">
    <property type="entry name" value="TRYPSIN_HIS"/>
</dbReference>
<dbReference type="FunFam" id="2.40.10.10:FF:000068">
    <property type="entry name" value="transmembrane protease serine 2"/>
    <property type="match status" value="1"/>
</dbReference>